<name>A0A9Q5HYM5_SANBA</name>
<feature type="region of interest" description="Disordered" evidence="1">
    <location>
        <begin position="368"/>
        <end position="396"/>
    </location>
</feature>
<protein>
    <submittedName>
        <fullName evidence="2">Uncharacterized protein</fullName>
    </submittedName>
</protein>
<dbReference type="AlphaFoldDB" id="A0A9Q5HYM5"/>
<feature type="compositionally biased region" description="Pro residues" evidence="1">
    <location>
        <begin position="159"/>
        <end position="170"/>
    </location>
</feature>
<comment type="caution">
    <text evidence="2">The sequence shown here is derived from an EMBL/GenBank/DDBJ whole genome shotgun (WGS) entry which is preliminary data.</text>
</comment>
<evidence type="ECO:0000313" key="2">
    <source>
        <dbReference type="EMBL" id="OCB88265.1"/>
    </source>
</evidence>
<reference evidence="2" key="1">
    <citation type="submission" date="2016-06" db="EMBL/GenBank/DDBJ databases">
        <title>Draft Genome sequence of the fungus Inonotus baumii.</title>
        <authorList>
            <person name="Zhu H."/>
            <person name="Lin W."/>
        </authorList>
    </citation>
    <scope>NUCLEOTIDE SEQUENCE</scope>
    <source>
        <strain evidence="2">821</strain>
    </source>
</reference>
<evidence type="ECO:0000256" key="1">
    <source>
        <dbReference type="SAM" id="MobiDB-lite"/>
    </source>
</evidence>
<feature type="region of interest" description="Disordered" evidence="1">
    <location>
        <begin position="159"/>
        <end position="208"/>
    </location>
</feature>
<keyword evidence="3" id="KW-1185">Reference proteome</keyword>
<feature type="compositionally biased region" description="Basic residues" evidence="1">
    <location>
        <begin position="384"/>
        <end position="396"/>
    </location>
</feature>
<dbReference type="Proteomes" id="UP000757232">
    <property type="component" value="Unassembled WGS sequence"/>
</dbReference>
<dbReference type="EMBL" id="LNZH02000182">
    <property type="protein sequence ID" value="OCB88265.1"/>
    <property type="molecule type" value="Genomic_DNA"/>
</dbReference>
<feature type="compositionally biased region" description="Low complexity" evidence="1">
    <location>
        <begin position="177"/>
        <end position="208"/>
    </location>
</feature>
<gene>
    <name evidence="2" type="ORF">A7U60_g4671</name>
</gene>
<sequence>MYFEHLSAGIAQVDVLVCFILSEGACVTIDSPGDFISSDYLRFRPTLMTYSSTKKASIGLQVQEDFRERTGRLCTFPDPPSSPLLRPSPRLPAPTPKSRRFWDIVMNPIDDAADDHADKRYLGSGFPGTRMVKGKEVAQAITEDEYELTDSELMYPMCATPPPVSSPPSSPGLAHCLSPSSLPSSPIRTTRPPNSASSTTSSGTLVSVRSSSSAASAGTLVDDSDDEEIEKVISRTFVCSLNGCRKVLPYDYHRVLAHIHHGNLHLGSIECSVKRVPCIVPGCSYSNPSGKRVAEHVLSRKHLNLPIFCDALSCDAAHSSSRQWSLKRHRDVTCRCCLGCPRQFITVKERKLHEKMCPDVPKAEAALKRKREQAQLDEPSDSRWKRRRVAPKQKQK</sequence>
<proteinExistence type="predicted"/>
<evidence type="ECO:0000313" key="3">
    <source>
        <dbReference type="Proteomes" id="UP000757232"/>
    </source>
</evidence>
<accession>A0A9Q5HYM5</accession>
<organism evidence="2 3">
    <name type="scientific">Sanghuangporus baumii</name>
    <name type="common">Phellinus baumii</name>
    <dbReference type="NCBI Taxonomy" id="108892"/>
    <lineage>
        <taxon>Eukaryota</taxon>
        <taxon>Fungi</taxon>
        <taxon>Dikarya</taxon>
        <taxon>Basidiomycota</taxon>
        <taxon>Agaricomycotina</taxon>
        <taxon>Agaricomycetes</taxon>
        <taxon>Hymenochaetales</taxon>
        <taxon>Hymenochaetaceae</taxon>
        <taxon>Sanghuangporus</taxon>
    </lineage>
</organism>